<reference evidence="2 3" key="1">
    <citation type="submission" date="2019-09" db="EMBL/GenBank/DDBJ databases">
        <title>Genome sequencing of Ng87 strain.</title>
        <authorList>
            <person name="Karasev E.S."/>
            <person name="Andronov E."/>
        </authorList>
    </citation>
    <scope>NUCLEOTIDE SEQUENCE [LARGE SCALE GENOMIC DNA]</scope>
    <source>
        <strain evidence="2 3">Ng87</strain>
    </source>
</reference>
<gene>
    <name evidence="2" type="ORF">F4V91_24125</name>
</gene>
<feature type="chain" id="PRO_5025434799" description="Mlr4654 protein" evidence="1">
    <location>
        <begin position="36"/>
        <end position="133"/>
    </location>
</feature>
<feature type="signal peptide" evidence="1">
    <location>
        <begin position="1"/>
        <end position="35"/>
    </location>
</feature>
<evidence type="ECO:0000256" key="1">
    <source>
        <dbReference type="SAM" id="SignalP"/>
    </source>
</evidence>
<organism evidence="2 3">
    <name type="scientific">Neorhizobium galegae</name>
    <name type="common">Rhizobium galegae</name>
    <dbReference type="NCBI Taxonomy" id="399"/>
    <lineage>
        <taxon>Bacteria</taxon>
        <taxon>Pseudomonadati</taxon>
        <taxon>Pseudomonadota</taxon>
        <taxon>Alphaproteobacteria</taxon>
        <taxon>Hyphomicrobiales</taxon>
        <taxon>Rhizobiaceae</taxon>
        <taxon>Rhizobium/Agrobacterium group</taxon>
        <taxon>Neorhizobium</taxon>
    </lineage>
</organism>
<name>A0A6A1TXE7_NEOGA</name>
<dbReference type="EMBL" id="VZUL01000002">
    <property type="protein sequence ID" value="KAB1089159.1"/>
    <property type="molecule type" value="Genomic_DNA"/>
</dbReference>
<sequence length="133" mass="14661">MGGFMLIFNSLPVMRRAALVVLTATICSTAGQALSADVSFVMRNEHPNAVEVELYSQDRKHVWPGGNQVYYLDDGESKQIHLSCQQGENICYGAWVSGDKQTYWGTGPNNKEACEDCCYVCSGGETEEINLIE</sequence>
<dbReference type="AlphaFoldDB" id="A0A6A1TXE7"/>
<comment type="caution">
    <text evidence="2">The sequence shown here is derived from an EMBL/GenBank/DDBJ whole genome shotgun (WGS) entry which is preliminary data.</text>
</comment>
<keyword evidence="1" id="KW-0732">Signal</keyword>
<dbReference type="Proteomes" id="UP000386575">
    <property type="component" value="Unassembled WGS sequence"/>
</dbReference>
<evidence type="ECO:0008006" key="4">
    <source>
        <dbReference type="Google" id="ProtNLM"/>
    </source>
</evidence>
<proteinExistence type="predicted"/>
<protein>
    <recommendedName>
        <fullName evidence="4">Mlr4654 protein</fullName>
    </recommendedName>
</protein>
<evidence type="ECO:0000313" key="2">
    <source>
        <dbReference type="EMBL" id="KAB1089159.1"/>
    </source>
</evidence>
<evidence type="ECO:0000313" key="3">
    <source>
        <dbReference type="Proteomes" id="UP000386575"/>
    </source>
</evidence>
<accession>A0A6A1TXE7</accession>